<proteinExistence type="predicted"/>
<reference evidence="5 6" key="1">
    <citation type="submission" date="2017-05" db="EMBL/GenBank/DDBJ databases">
        <title>Full genome sequence of Pseudorhodoplanes sinuspersici.</title>
        <authorList>
            <person name="Dastgheib S.M.M."/>
            <person name="Shavandi M."/>
            <person name="Tirandaz H."/>
        </authorList>
    </citation>
    <scope>NUCLEOTIDE SEQUENCE [LARGE SCALE GENOMIC DNA]</scope>
    <source>
        <strain evidence="5 6">RIPI110</strain>
    </source>
</reference>
<keyword evidence="2" id="KW-0238">DNA-binding</keyword>
<dbReference type="Proteomes" id="UP000194137">
    <property type="component" value="Chromosome"/>
</dbReference>
<evidence type="ECO:0000313" key="5">
    <source>
        <dbReference type="EMBL" id="ARQ02789.1"/>
    </source>
</evidence>
<gene>
    <name evidence="5" type="ORF">CAK95_06275</name>
</gene>
<dbReference type="InterPro" id="IPR029062">
    <property type="entry name" value="Class_I_gatase-like"/>
</dbReference>
<dbReference type="Gene3D" id="3.40.50.880">
    <property type="match status" value="1"/>
</dbReference>
<dbReference type="PANTHER" id="PTHR43130">
    <property type="entry name" value="ARAC-FAMILY TRANSCRIPTIONAL REGULATOR"/>
    <property type="match status" value="1"/>
</dbReference>
<evidence type="ECO:0000313" key="6">
    <source>
        <dbReference type="Proteomes" id="UP000194137"/>
    </source>
</evidence>
<dbReference type="InterPro" id="IPR020449">
    <property type="entry name" value="Tscrpt_reg_AraC-type_HTH"/>
</dbReference>
<dbReference type="CDD" id="cd03138">
    <property type="entry name" value="GATase1_AraC_2"/>
    <property type="match status" value="1"/>
</dbReference>
<dbReference type="PROSITE" id="PS01124">
    <property type="entry name" value="HTH_ARAC_FAMILY_2"/>
    <property type="match status" value="1"/>
</dbReference>
<feature type="domain" description="HTH araC/xylS-type" evidence="4">
    <location>
        <begin position="232"/>
        <end position="330"/>
    </location>
</feature>
<dbReference type="PRINTS" id="PR00032">
    <property type="entry name" value="HTHARAC"/>
</dbReference>
<keyword evidence="3" id="KW-0804">Transcription</keyword>
<dbReference type="EMBL" id="CP021112">
    <property type="protein sequence ID" value="ARQ02789.1"/>
    <property type="molecule type" value="Genomic_DNA"/>
</dbReference>
<dbReference type="Pfam" id="PF12833">
    <property type="entry name" value="HTH_18"/>
    <property type="match status" value="1"/>
</dbReference>
<dbReference type="STRING" id="1235591.CAK95_06275"/>
<dbReference type="SMART" id="SM00342">
    <property type="entry name" value="HTH_ARAC"/>
    <property type="match status" value="1"/>
</dbReference>
<dbReference type="GO" id="GO:0003700">
    <property type="term" value="F:DNA-binding transcription factor activity"/>
    <property type="evidence" value="ECO:0007669"/>
    <property type="project" value="InterPro"/>
</dbReference>
<dbReference type="GO" id="GO:0043565">
    <property type="term" value="F:sequence-specific DNA binding"/>
    <property type="evidence" value="ECO:0007669"/>
    <property type="project" value="InterPro"/>
</dbReference>
<dbReference type="KEGG" id="psin:CAK95_06275"/>
<evidence type="ECO:0000256" key="2">
    <source>
        <dbReference type="ARBA" id="ARBA00023125"/>
    </source>
</evidence>
<dbReference type="PROSITE" id="PS00041">
    <property type="entry name" value="HTH_ARAC_FAMILY_1"/>
    <property type="match status" value="1"/>
</dbReference>
<dbReference type="InterPro" id="IPR009057">
    <property type="entry name" value="Homeodomain-like_sf"/>
</dbReference>
<name>A0A1W6ZZI8_9HYPH</name>
<evidence type="ECO:0000256" key="3">
    <source>
        <dbReference type="ARBA" id="ARBA00023163"/>
    </source>
</evidence>
<dbReference type="SUPFAM" id="SSF52317">
    <property type="entry name" value="Class I glutamine amidotransferase-like"/>
    <property type="match status" value="1"/>
</dbReference>
<dbReference type="InterPro" id="IPR018060">
    <property type="entry name" value="HTH_AraC"/>
</dbReference>
<dbReference type="InterPro" id="IPR002818">
    <property type="entry name" value="DJ-1/PfpI"/>
</dbReference>
<dbReference type="SUPFAM" id="SSF46689">
    <property type="entry name" value="Homeodomain-like"/>
    <property type="match status" value="2"/>
</dbReference>
<keyword evidence="1" id="KW-0805">Transcription regulation</keyword>
<evidence type="ECO:0000259" key="4">
    <source>
        <dbReference type="PROSITE" id="PS01124"/>
    </source>
</evidence>
<organism evidence="5 6">
    <name type="scientific">Pseudorhodoplanes sinuspersici</name>
    <dbReference type="NCBI Taxonomy" id="1235591"/>
    <lineage>
        <taxon>Bacteria</taxon>
        <taxon>Pseudomonadati</taxon>
        <taxon>Pseudomonadota</taxon>
        <taxon>Alphaproteobacteria</taxon>
        <taxon>Hyphomicrobiales</taxon>
        <taxon>Pseudorhodoplanes</taxon>
    </lineage>
</organism>
<dbReference type="InterPro" id="IPR018062">
    <property type="entry name" value="HTH_AraC-typ_CS"/>
</dbReference>
<dbReference type="AlphaFoldDB" id="A0A1W6ZZI8"/>
<evidence type="ECO:0000256" key="1">
    <source>
        <dbReference type="ARBA" id="ARBA00023015"/>
    </source>
</evidence>
<dbReference type="InterPro" id="IPR052158">
    <property type="entry name" value="INH-QAR"/>
</dbReference>
<dbReference type="PANTHER" id="PTHR43130:SF11">
    <property type="entry name" value="TRANSCRIPTIONAL REGULATORY PROTEIN"/>
    <property type="match status" value="1"/>
</dbReference>
<sequence>MFNRPVRVSLVVFPECDPSIVFGVFDTLWAAGRLSSLFNNALPDVSLFEPRLVGAKAGPLQLVTGVSIVVQDAVSGVADTDIVFVPNIMVRTNADLRALDRDLLAWIKAMHDKGTHIYASCGGSLVLAEAGLLKGHQATTHWCYVPLFRDQFPDIDLQPDRILVRSGEGQRIVCSGGASAWQDLALMMIAKRAGTDEAIRMSKLFLYQWHRDGQLPYSSMRQNVEHGDAAVLKCQTWLAQHYDHDDVVAELIRHSGLPRRTFARRFRAATGYSPLEYVQALRIEEAKQILETTTIAVEDVAREVGYDDVASFRRLFRRLAGMSPGEYRRKFQLPLIDDGAGTGRGRTQ</sequence>
<accession>A0A1W6ZZI8</accession>
<protein>
    <submittedName>
        <fullName evidence="5">Transcriptional regulator</fullName>
    </submittedName>
</protein>
<dbReference type="Pfam" id="PF01965">
    <property type="entry name" value="DJ-1_PfpI"/>
    <property type="match status" value="1"/>
</dbReference>
<dbReference type="OrthoDB" id="186587at2"/>
<dbReference type="Gene3D" id="1.10.10.60">
    <property type="entry name" value="Homeodomain-like"/>
    <property type="match status" value="1"/>
</dbReference>
<keyword evidence="6" id="KW-1185">Reference proteome</keyword>